<dbReference type="EMBL" id="CP074694">
    <property type="protein sequence ID" value="QVL35015.1"/>
    <property type="molecule type" value="Genomic_DNA"/>
</dbReference>
<proteinExistence type="predicted"/>
<keyword evidence="1" id="KW-0472">Membrane</keyword>
<name>A0A8E6BDP0_9BACT</name>
<dbReference type="KEGG" id="tsph:KIH39_25925"/>
<evidence type="ECO:0000313" key="3">
    <source>
        <dbReference type="Proteomes" id="UP000676194"/>
    </source>
</evidence>
<protein>
    <submittedName>
        <fullName evidence="2">TerC family protein</fullName>
    </submittedName>
</protein>
<dbReference type="PANTHER" id="PTHR30060">
    <property type="entry name" value="INNER MEMBRANE PROTEIN"/>
    <property type="match status" value="1"/>
</dbReference>
<evidence type="ECO:0000256" key="1">
    <source>
        <dbReference type="SAM" id="Phobius"/>
    </source>
</evidence>
<feature type="transmembrane region" description="Helical" evidence="1">
    <location>
        <begin position="99"/>
        <end position="127"/>
    </location>
</feature>
<keyword evidence="3" id="KW-1185">Reference proteome</keyword>
<dbReference type="Proteomes" id="UP000676194">
    <property type="component" value="Chromosome"/>
</dbReference>
<accession>A0A8E6BDP0</accession>
<dbReference type="InterPro" id="IPR005496">
    <property type="entry name" value="Integral_membrane_TerC"/>
</dbReference>
<evidence type="ECO:0000313" key="2">
    <source>
        <dbReference type="EMBL" id="QVL35015.1"/>
    </source>
</evidence>
<dbReference type="PANTHER" id="PTHR30060:SF0">
    <property type="entry name" value="COILED-COIL PROTEIN (DUF2040)-RELATED"/>
    <property type="match status" value="1"/>
</dbReference>
<feature type="transmembrane region" description="Helical" evidence="1">
    <location>
        <begin position="289"/>
        <end position="308"/>
    </location>
</feature>
<dbReference type="Pfam" id="PF03741">
    <property type="entry name" value="TerC"/>
    <property type="match status" value="1"/>
</dbReference>
<gene>
    <name evidence="2" type="ORF">KIH39_25925</name>
</gene>
<keyword evidence="1" id="KW-0812">Transmembrane</keyword>
<feature type="transmembrane region" description="Helical" evidence="1">
    <location>
        <begin position="256"/>
        <end position="277"/>
    </location>
</feature>
<feature type="transmembrane region" description="Helical" evidence="1">
    <location>
        <begin position="139"/>
        <end position="162"/>
    </location>
</feature>
<dbReference type="GO" id="GO:0005886">
    <property type="term" value="C:plasma membrane"/>
    <property type="evidence" value="ECO:0007669"/>
    <property type="project" value="TreeGrafter"/>
</dbReference>
<feature type="transmembrane region" description="Helical" evidence="1">
    <location>
        <begin position="230"/>
        <end position="250"/>
    </location>
</feature>
<reference evidence="2" key="1">
    <citation type="submission" date="2021-05" db="EMBL/GenBank/DDBJ databases">
        <title>Complete genome sequence of the cellulolytic planctomycete Telmatocola sphagniphila SP2T and characterization of the first cellulase from planctomycetes.</title>
        <authorList>
            <person name="Rakitin A.L."/>
            <person name="Beletsky A.V."/>
            <person name="Naumoff D.G."/>
            <person name="Kulichevskaya I.S."/>
            <person name="Mardanov A.V."/>
            <person name="Ravin N.V."/>
            <person name="Dedysh S.N."/>
        </authorList>
    </citation>
    <scope>NUCLEOTIDE SEQUENCE</scope>
    <source>
        <strain evidence="2">SP2T</strain>
    </source>
</reference>
<dbReference type="AlphaFoldDB" id="A0A8E6BDP0"/>
<sequence length="339" mass="37386">MRDGSLLHGHLKTTKIPILIEYGLLEVDYHHLRSIDFRPADSELTKDSLELTDREKIRGLLQIKSLEIETGEKLQQISISDIRDLKVVREGVGASLGSLLLGLITLTAMEIVLGIDNIIFLAIVAGRLPREKQPRARKLGLIAALGTRILLLCSLSFLLGLTKPLFTLPELPFLADADAREISLRDLILLAGGLFLIGKSVMEMHESIEDENSATDEKKPLPRTVSFGKVLIQIAILDIVFSLDSVITAVGMVEELWVMIVAMIIAMFIMMTFAGKISDFVAKHPTLKILALSFLILIGVLLVAESVGQHIDKGYIYFAMAFAVCVEMINLKSGSREED</sequence>
<organism evidence="2 3">
    <name type="scientific">Telmatocola sphagniphila</name>
    <dbReference type="NCBI Taxonomy" id="1123043"/>
    <lineage>
        <taxon>Bacteria</taxon>
        <taxon>Pseudomonadati</taxon>
        <taxon>Planctomycetota</taxon>
        <taxon>Planctomycetia</taxon>
        <taxon>Gemmatales</taxon>
        <taxon>Gemmataceae</taxon>
    </lineage>
</organism>
<feature type="transmembrane region" description="Helical" evidence="1">
    <location>
        <begin position="314"/>
        <end position="331"/>
    </location>
</feature>
<keyword evidence="1" id="KW-1133">Transmembrane helix</keyword>